<comment type="caution">
    <text evidence="2">The sequence shown here is derived from an EMBL/GenBank/DDBJ whole genome shotgun (WGS) entry which is preliminary data.</text>
</comment>
<evidence type="ECO:0000256" key="1">
    <source>
        <dbReference type="SAM" id="Phobius"/>
    </source>
</evidence>
<organism evidence="2 3">
    <name type="scientific">Goodea atripinnis</name>
    <dbReference type="NCBI Taxonomy" id="208336"/>
    <lineage>
        <taxon>Eukaryota</taxon>
        <taxon>Metazoa</taxon>
        <taxon>Chordata</taxon>
        <taxon>Craniata</taxon>
        <taxon>Vertebrata</taxon>
        <taxon>Euteleostomi</taxon>
        <taxon>Actinopterygii</taxon>
        <taxon>Neopterygii</taxon>
        <taxon>Teleostei</taxon>
        <taxon>Neoteleostei</taxon>
        <taxon>Acanthomorphata</taxon>
        <taxon>Ovalentaria</taxon>
        <taxon>Atherinomorphae</taxon>
        <taxon>Cyprinodontiformes</taxon>
        <taxon>Goodeidae</taxon>
        <taxon>Goodea</taxon>
    </lineage>
</organism>
<keyword evidence="3" id="KW-1185">Reference proteome</keyword>
<keyword evidence="1" id="KW-0812">Transmembrane</keyword>
<dbReference type="EMBL" id="JAHRIO010094804">
    <property type="protein sequence ID" value="MEQ2189942.1"/>
    <property type="molecule type" value="Genomic_DNA"/>
</dbReference>
<protein>
    <submittedName>
        <fullName evidence="2">Uncharacterized protein</fullName>
    </submittedName>
</protein>
<gene>
    <name evidence="2" type="ORF">GOODEAATRI_030495</name>
</gene>
<feature type="transmembrane region" description="Helical" evidence="1">
    <location>
        <begin position="76"/>
        <end position="98"/>
    </location>
</feature>
<evidence type="ECO:0000313" key="2">
    <source>
        <dbReference type="EMBL" id="MEQ2189942.1"/>
    </source>
</evidence>
<reference evidence="2 3" key="1">
    <citation type="submission" date="2021-06" db="EMBL/GenBank/DDBJ databases">
        <authorList>
            <person name="Palmer J.M."/>
        </authorList>
    </citation>
    <scope>NUCLEOTIDE SEQUENCE [LARGE SCALE GENOMIC DNA]</scope>
    <source>
        <strain evidence="2 3">GA_2019</strain>
        <tissue evidence="2">Muscle</tissue>
    </source>
</reference>
<keyword evidence="1" id="KW-0472">Membrane</keyword>
<evidence type="ECO:0000313" key="3">
    <source>
        <dbReference type="Proteomes" id="UP001476798"/>
    </source>
</evidence>
<accession>A0ABV0Q330</accession>
<proteinExistence type="predicted"/>
<dbReference type="Proteomes" id="UP001476798">
    <property type="component" value="Unassembled WGS sequence"/>
</dbReference>
<sequence length="107" mass="12243">MSVMTFHVDALRRLCGFNICILMRNCSFRSIATLEQLDTVALFSSRVNVVRVDGQVHINAYVLMYMYRGSMVHHRGAVRGAAAVLHLRAPVLWLLWFYTAQHFLSSN</sequence>
<keyword evidence="1" id="KW-1133">Transmembrane helix</keyword>
<name>A0ABV0Q330_9TELE</name>